<organism evidence="1 2">
    <name type="scientific">Pseudoroseomonas cervicalis ATCC 49957</name>
    <dbReference type="NCBI Taxonomy" id="525371"/>
    <lineage>
        <taxon>Bacteria</taxon>
        <taxon>Pseudomonadati</taxon>
        <taxon>Pseudomonadota</taxon>
        <taxon>Alphaproteobacteria</taxon>
        <taxon>Acetobacterales</taxon>
        <taxon>Roseomonadaceae</taxon>
        <taxon>Roseomonas</taxon>
    </lineage>
</organism>
<accession>D5RIA1</accession>
<comment type="caution">
    <text evidence="1">The sequence shown here is derived from an EMBL/GenBank/DDBJ whole genome shotgun (WGS) entry which is preliminary data.</text>
</comment>
<keyword evidence="2" id="KW-1185">Reference proteome</keyword>
<dbReference type="Pfam" id="PF14350">
    <property type="entry name" value="Beta_protein"/>
    <property type="match status" value="1"/>
</dbReference>
<name>D5RIA1_9PROT</name>
<sequence length="86" mass="9646">MFYRSDDLVGFAGYQQQAINLMRTPIWEPGFRVWGTQMIERTAAGDTSAISGAQKATAARINLHLQRQTFYSAPEMAGDTDEDWEG</sequence>
<dbReference type="Proteomes" id="UP000005324">
    <property type="component" value="Unassembled WGS sequence"/>
</dbReference>
<dbReference type="EMBL" id="ADVL01000138">
    <property type="protein sequence ID" value="EFH12968.1"/>
    <property type="molecule type" value="Genomic_DNA"/>
</dbReference>
<evidence type="ECO:0000313" key="2">
    <source>
        <dbReference type="Proteomes" id="UP000005324"/>
    </source>
</evidence>
<protein>
    <submittedName>
        <fullName evidence="1">Uncharacterized protein</fullName>
    </submittedName>
</protein>
<dbReference type="InterPro" id="IPR025683">
    <property type="entry name" value="Protein_beta"/>
</dbReference>
<proteinExistence type="predicted"/>
<reference evidence="1 2" key="1">
    <citation type="submission" date="2010-04" db="EMBL/GenBank/DDBJ databases">
        <authorList>
            <person name="Qin X."/>
            <person name="Bachman B."/>
            <person name="Battles P."/>
            <person name="Bell A."/>
            <person name="Bess C."/>
            <person name="Bickham C."/>
            <person name="Chaboub L."/>
            <person name="Chen D."/>
            <person name="Coyle M."/>
            <person name="Deiros D.R."/>
            <person name="Dinh H."/>
            <person name="Forbes L."/>
            <person name="Fowler G."/>
            <person name="Francisco L."/>
            <person name="Fu Q."/>
            <person name="Gubbala S."/>
            <person name="Hale W."/>
            <person name="Han Y."/>
            <person name="Hemphill L."/>
            <person name="Highlander S.K."/>
            <person name="Hirani K."/>
            <person name="Hogues M."/>
            <person name="Jackson L."/>
            <person name="Jakkamsetti A."/>
            <person name="Javaid M."/>
            <person name="Jiang H."/>
            <person name="Korchina V."/>
            <person name="Kovar C."/>
            <person name="Lara F."/>
            <person name="Lee S."/>
            <person name="Mata R."/>
            <person name="Mathew T."/>
            <person name="Moen C."/>
            <person name="Morales K."/>
            <person name="Munidasa M."/>
            <person name="Nazareth L."/>
            <person name="Ngo R."/>
            <person name="Nguyen L."/>
            <person name="Okwuonu G."/>
            <person name="Ongeri F."/>
            <person name="Patil S."/>
            <person name="Petrosino J."/>
            <person name="Pham C."/>
            <person name="Pham P."/>
            <person name="Pu L.-L."/>
            <person name="Puazo M."/>
            <person name="Raj R."/>
            <person name="Reid J."/>
            <person name="Rouhana J."/>
            <person name="Saada N."/>
            <person name="Shang Y."/>
            <person name="Simmons D."/>
            <person name="Thornton R."/>
            <person name="Warren J."/>
            <person name="Weissenberger G."/>
            <person name="Zhang J."/>
            <person name="Zhang L."/>
            <person name="Zhou C."/>
            <person name="Zhu D."/>
            <person name="Muzny D."/>
            <person name="Worley K."/>
            <person name="Gibbs R."/>
        </authorList>
    </citation>
    <scope>NUCLEOTIDE SEQUENCE [LARGE SCALE GENOMIC DNA]</scope>
    <source>
        <strain evidence="1 2">ATCC 49957</strain>
    </source>
</reference>
<gene>
    <name evidence="1" type="ORF">HMPREF0731_0811</name>
</gene>
<evidence type="ECO:0000313" key="1">
    <source>
        <dbReference type="EMBL" id="EFH12968.1"/>
    </source>
</evidence>
<dbReference type="AlphaFoldDB" id="D5RIA1"/>
<dbReference type="HOGENOM" id="CLU_2495900_0_0_5"/>